<dbReference type="AlphaFoldDB" id="A0A948RSS0"/>
<name>A0A948RSS0_UNCEI</name>
<protein>
    <submittedName>
        <fullName evidence="3">Periplasmic heavy metal sensor</fullName>
    </submittedName>
</protein>
<evidence type="ECO:0000313" key="4">
    <source>
        <dbReference type="Proteomes" id="UP000777784"/>
    </source>
</evidence>
<accession>A0A948RSS0</accession>
<organism evidence="3 4">
    <name type="scientific">Eiseniibacteriota bacterium</name>
    <dbReference type="NCBI Taxonomy" id="2212470"/>
    <lineage>
        <taxon>Bacteria</taxon>
        <taxon>Candidatus Eiseniibacteriota</taxon>
    </lineage>
</organism>
<feature type="signal peptide" evidence="2">
    <location>
        <begin position="1"/>
        <end position="22"/>
    </location>
</feature>
<gene>
    <name evidence="3" type="ORF">KJ970_04720</name>
</gene>
<dbReference type="Proteomes" id="UP000777784">
    <property type="component" value="Unassembled WGS sequence"/>
</dbReference>
<proteinExistence type="predicted"/>
<evidence type="ECO:0000256" key="2">
    <source>
        <dbReference type="SAM" id="SignalP"/>
    </source>
</evidence>
<feature type="chain" id="PRO_5037439960" evidence="2">
    <location>
        <begin position="23"/>
        <end position="186"/>
    </location>
</feature>
<feature type="region of interest" description="Disordered" evidence="1">
    <location>
        <begin position="44"/>
        <end position="67"/>
    </location>
</feature>
<dbReference type="Gene3D" id="1.20.120.1490">
    <property type="match status" value="1"/>
</dbReference>
<keyword evidence="2" id="KW-0732">Signal</keyword>
<dbReference type="InterPro" id="IPR025961">
    <property type="entry name" value="Metal_resist"/>
</dbReference>
<dbReference type="Pfam" id="PF13801">
    <property type="entry name" value="Metal_resist"/>
    <property type="match status" value="1"/>
</dbReference>
<evidence type="ECO:0000313" key="3">
    <source>
        <dbReference type="EMBL" id="MBU2690210.1"/>
    </source>
</evidence>
<sequence>MKRGFMILFIISLSLNAGFLGAAVYQKVFAGCASDDTFVYPPTDRGVIGTGETGSREQPDKRHGPASRWTKKRLNVLSRRLELDSAQKSALQASLAELESAALPAAGALRAERRELRKLMNQPGANAAEIRRLIHRVSQLQSRVDSLAAEGMLREMMVLRPEQRMKYEEAFRGRRHGHQTQGLSSP</sequence>
<evidence type="ECO:0000256" key="1">
    <source>
        <dbReference type="SAM" id="MobiDB-lite"/>
    </source>
</evidence>
<comment type="caution">
    <text evidence="3">The sequence shown here is derived from an EMBL/GenBank/DDBJ whole genome shotgun (WGS) entry which is preliminary data.</text>
</comment>
<reference evidence="3" key="1">
    <citation type="submission" date="2021-05" db="EMBL/GenBank/DDBJ databases">
        <title>Energy efficiency and biological interactions define the core microbiome of deep oligotrophic groundwater.</title>
        <authorList>
            <person name="Mehrshad M."/>
            <person name="Lopez-Fernandez M."/>
            <person name="Bell E."/>
            <person name="Bernier-Latmani R."/>
            <person name="Bertilsson S."/>
            <person name="Dopson M."/>
        </authorList>
    </citation>
    <scope>NUCLEOTIDE SEQUENCE</scope>
    <source>
        <strain evidence="3">Modern_marine.mb.64</strain>
    </source>
</reference>
<feature type="compositionally biased region" description="Basic and acidic residues" evidence="1">
    <location>
        <begin position="54"/>
        <end position="63"/>
    </location>
</feature>
<dbReference type="EMBL" id="JAHJDP010000023">
    <property type="protein sequence ID" value="MBU2690210.1"/>
    <property type="molecule type" value="Genomic_DNA"/>
</dbReference>